<feature type="signal peptide" evidence="2">
    <location>
        <begin position="1"/>
        <end position="33"/>
    </location>
</feature>
<name>A0A7Z0EN01_9ACTN</name>
<protein>
    <recommendedName>
        <fullName evidence="5">Secreted protein</fullName>
    </recommendedName>
</protein>
<evidence type="ECO:0000313" key="3">
    <source>
        <dbReference type="EMBL" id="NYJ34243.1"/>
    </source>
</evidence>
<keyword evidence="4" id="KW-1185">Reference proteome</keyword>
<dbReference type="Proteomes" id="UP000572051">
    <property type="component" value="Unassembled WGS sequence"/>
</dbReference>
<evidence type="ECO:0008006" key="5">
    <source>
        <dbReference type="Google" id="ProtNLM"/>
    </source>
</evidence>
<accession>A0A7Z0EN01</accession>
<reference evidence="3 4" key="1">
    <citation type="submission" date="2020-07" db="EMBL/GenBank/DDBJ databases">
        <title>Sequencing the genomes of 1000 actinobacteria strains.</title>
        <authorList>
            <person name="Klenk H.-P."/>
        </authorList>
    </citation>
    <scope>NUCLEOTIDE SEQUENCE [LARGE SCALE GENOMIC DNA]</scope>
    <source>
        <strain evidence="3 4">DSM 44442</strain>
    </source>
</reference>
<feature type="compositionally biased region" description="Gly residues" evidence="1">
    <location>
        <begin position="180"/>
        <end position="198"/>
    </location>
</feature>
<keyword evidence="2" id="KW-0732">Signal</keyword>
<feature type="chain" id="PRO_5030783601" description="Secreted protein" evidence="2">
    <location>
        <begin position="34"/>
        <end position="480"/>
    </location>
</feature>
<gene>
    <name evidence="3" type="ORF">HNR10_002124</name>
</gene>
<evidence type="ECO:0000313" key="4">
    <source>
        <dbReference type="Proteomes" id="UP000572051"/>
    </source>
</evidence>
<evidence type="ECO:0000256" key="1">
    <source>
        <dbReference type="SAM" id="MobiDB-lite"/>
    </source>
</evidence>
<organism evidence="3 4">
    <name type="scientific">Nocardiopsis aegyptia</name>
    <dbReference type="NCBI Taxonomy" id="220378"/>
    <lineage>
        <taxon>Bacteria</taxon>
        <taxon>Bacillati</taxon>
        <taxon>Actinomycetota</taxon>
        <taxon>Actinomycetes</taxon>
        <taxon>Streptosporangiales</taxon>
        <taxon>Nocardiopsidaceae</taxon>
        <taxon>Nocardiopsis</taxon>
    </lineage>
</organism>
<dbReference type="RefSeq" id="WP_179822792.1">
    <property type="nucleotide sequence ID" value="NZ_JACCFS010000001.1"/>
</dbReference>
<sequence length="480" mass="50161">MSDDRCERTTVRTLTVLGAAALLLPTAVPVAHAEDGWLRQDLESADRVGLVLDDGALRLDEERTGAPAAPRREAGRTHSGLATFPEQPLEEATDVLDVRLQADGRTEDVSAEARGTRADGMWTEWHPVPDGGGRVVLDAGVFQVQVRVAVDGTDAVLDGVRLRPLEPLDAVPEAGEGSDEGAGAGSGEGTDEGAGTGSGEQADGGSDEGAGAGGEEGADGGDLPDVPDAPYSARLFATRIGLVGGTTANGHTVRPDDHFVALPSRRGLATRGGGEYTVRVCSTGALGPEGKGDTENHEPRCAYLPVWDVGPWNITDDHWNADRQSWRDLDRGRPQAQAAYTEGYNDGLDGFGRRVANPAGIDLADGAFRDGLQLPTNSWVEVDYLWTGEYRARAEIATSTRSDPVIVRGGPGLEFDSVGLAAHAANVDVECRADGDSATGPFGTGATWYRIGEGHYVPAVFADGGAQAPECEPGTALPRP</sequence>
<dbReference type="EMBL" id="JACCFS010000001">
    <property type="protein sequence ID" value="NYJ34243.1"/>
    <property type="molecule type" value="Genomic_DNA"/>
</dbReference>
<dbReference type="AlphaFoldDB" id="A0A7Z0EN01"/>
<evidence type="ECO:0000256" key="2">
    <source>
        <dbReference type="SAM" id="SignalP"/>
    </source>
</evidence>
<feature type="region of interest" description="Disordered" evidence="1">
    <location>
        <begin position="167"/>
        <end position="229"/>
    </location>
</feature>
<proteinExistence type="predicted"/>
<comment type="caution">
    <text evidence="3">The sequence shown here is derived from an EMBL/GenBank/DDBJ whole genome shotgun (WGS) entry which is preliminary data.</text>
</comment>